<dbReference type="STRING" id="83767.SAMN05660652_03196"/>
<dbReference type="OrthoDB" id="9786494at2"/>
<dbReference type="GO" id="GO:0016645">
    <property type="term" value="F:oxidoreductase activity, acting on the CH-NH group of donors"/>
    <property type="evidence" value="ECO:0007669"/>
    <property type="project" value="InterPro"/>
</dbReference>
<keyword evidence="2" id="KW-0808">Transferase</keyword>
<evidence type="ECO:0000259" key="1">
    <source>
        <dbReference type="Pfam" id="PF05430"/>
    </source>
</evidence>
<gene>
    <name evidence="2" type="ORF">SAMN05660652_03196</name>
</gene>
<evidence type="ECO:0000313" key="2">
    <source>
        <dbReference type="EMBL" id="SDI29963.1"/>
    </source>
</evidence>
<dbReference type="PANTHER" id="PTHR39963">
    <property type="entry name" value="SLL0983 PROTEIN"/>
    <property type="match status" value="1"/>
</dbReference>
<organism evidence="2 3">
    <name type="scientific">Propionivibrio dicarboxylicus</name>
    <dbReference type="NCBI Taxonomy" id="83767"/>
    <lineage>
        <taxon>Bacteria</taxon>
        <taxon>Pseudomonadati</taxon>
        <taxon>Pseudomonadota</taxon>
        <taxon>Betaproteobacteria</taxon>
        <taxon>Rhodocyclales</taxon>
        <taxon>Rhodocyclaceae</taxon>
        <taxon>Propionivibrio</taxon>
    </lineage>
</organism>
<dbReference type="InterPro" id="IPR047785">
    <property type="entry name" value="tRNA_MNMC2"/>
</dbReference>
<evidence type="ECO:0000313" key="3">
    <source>
        <dbReference type="Proteomes" id="UP000198607"/>
    </source>
</evidence>
<dbReference type="Gene3D" id="3.40.50.150">
    <property type="entry name" value="Vaccinia Virus protein VP39"/>
    <property type="match status" value="1"/>
</dbReference>
<reference evidence="2 3" key="1">
    <citation type="submission" date="2016-10" db="EMBL/GenBank/DDBJ databases">
        <authorList>
            <person name="de Groot N.N."/>
        </authorList>
    </citation>
    <scope>NUCLEOTIDE SEQUENCE [LARGE SCALE GENOMIC DNA]</scope>
    <source>
        <strain evidence="2 3">DSM 5885</strain>
    </source>
</reference>
<name>A0A1G8JG00_9RHOO</name>
<sequence>MTDRLDVAPLAFGPDGTPVSAAYGDVYHSTAGGPAQARHVFLGGNGLPARWRGRARFGIVETGFGLGLNFLATWQAWRDDVEACDVLDYVAFEKHPFRAEDLGLAQAAWPEFADLAADLRAAWPALTPGEHPLRLAGGRLRLVLVFGDVRTMAPGVTAAADAFYLDGFSPAKNPDMWSPEVCAELSRLGAPGATLATWSVAGSVRRAVQSAGFAVEKRPGFAGKRQMLVGALA</sequence>
<dbReference type="NCBIfam" id="NF033855">
    <property type="entry name" value="tRNA_MNMC2"/>
    <property type="match status" value="1"/>
</dbReference>
<feature type="domain" description="MnmC-like methyltransferase" evidence="1">
    <location>
        <begin position="110"/>
        <end position="231"/>
    </location>
</feature>
<dbReference type="Pfam" id="PF05430">
    <property type="entry name" value="Methyltransf_30"/>
    <property type="match status" value="1"/>
</dbReference>
<dbReference type="EMBL" id="FNCY01000016">
    <property type="protein sequence ID" value="SDI29963.1"/>
    <property type="molecule type" value="Genomic_DNA"/>
</dbReference>
<dbReference type="GO" id="GO:0032259">
    <property type="term" value="P:methylation"/>
    <property type="evidence" value="ECO:0007669"/>
    <property type="project" value="UniProtKB-KW"/>
</dbReference>
<dbReference type="RefSeq" id="WP_091938956.1">
    <property type="nucleotide sequence ID" value="NZ_FNCY01000016.1"/>
</dbReference>
<keyword evidence="3" id="KW-1185">Reference proteome</keyword>
<dbReference type="AlphaFoldDB" id="A0A1G8JG00"/>
<dbReference type="GO" id="GO:0004808">
    <property type="term" value="F:tRNA (5-methylaminomethyl-2-thiouridylate)(34)-methyltransferase activity"/>
    <property type="evidence" value="ECO:0007669"/>
    <property type="project" value="InterPro"/>
</dbReference>
<dbReference type="InterPro" id="IPR008471">
    <property type="entry name" value="MnmC-like_methylTransf"/>
</dbReference>
<keyword evidence="2" id="KW-0489">Methyltransferase</keyword>
<protein>
    <submittedName>
        <fullName evidence="2">tRNA U34 5-methylaminomethyl-2-thiouridine-forming methyltransferase MnmC</fullName>
    </submittedName>
</protein>
<dbReference type="Proteomes" id="UP000198607">
    <property type="component" value="Unassembled WGS sequence"/>
</dbReference>
<accession>A0A1G8JG00</accession>
<proteinExistence type="predicted"/>
<dbReference type="InterPro" id="IPR029063">
    <property type="entry name" value="SAM-dependent_MTases_sf"/>
</dbReference>
<dbReference type="PANTHER" id="PTHR39963:SF1">
    <property type="entry name" value="MNMC-LIKE METHYLTRANSFERASE DOMAIN-CONTAINING PROTEIN"/>
    <property type="match status" value="1"/>
</dbReference>